<keyword evidence="1" id="KW-0812">Transmembrane</keyword>
<dbReference type="EMBL" id="BGZK01001675">
    <property type="protein sequence ID" value="GBP84387.1"/>
    <property type="molecule type" value="Genomic_DNA"/>
</dbReference>
<dbReference type="PANTHER" id="PTHR13248:SF4">
    <property type="entry name" value="ELONGIN B"/>
    <property type="match status" value="1"/>
</dbReference>
<keyword evidence="1" id="KW-0472">Membrane</keyword>
<feature type="domain" description="Ubiquitin-like" evidence="2">
    <location>
        <begin position="5"/>
        <end position="51"/>
    </location>
</feature>
<feature type="transmembrane region" description="Helical" evidence="1">
    <location>
        <begin position="129"/>
        <end position="153"/>
    </location>
</feature>
<protein>
    <submittedName>
        <fullName evidence="3">Elongin-B</fullName>
    </submittedName>
</protein>
<gene>
    <name evidence="3" type="primary">Elob</name>
    <name evidence="3" type="ORF">EVAR_99286_1</name>
</gene>
<dbReference type="InterPro" id="IPR029071">
    <property type="entry name" value="Ubiquitin-like_domsf"/>
</dbReference>
<keyword evidence="1" id="KW-1133">Transmembrane helix</keyword>
<dbReference type="GO" id="GO:0070449">
    <property type="term" value="C:elongin complex"/>
    <property type="evidence" value="ECO:0007669"/>
    <property type="project" value="InterPro"/>
</dbReference>
<dbReference type="GO" id="GO:0030891">
    <property type="term" value="C:VCB complex"/>
    <property type="evidence" value="ECO:0007669"/>
    <property type="project" value="InterPro"/>
</dbReference>
<dbReference type="OrthoDB" id="7537057at2759"/>
<sequence length="163" mass="17922">MQKDTTTVLELKKIIEGILKVSPPNQMLFNKDSQLMEDDKTLAEYGLTSATAKAQCPAPIGLALRKENGEFEALDLVPYSSPPDLPDVMKSQETNGQEQLGGTCKGGCEHKHRSHGLAPSVTVRPETTVWPSITLNLFVIVYVSNGGIFFRWINIKASANSRY</sequence>
<name>A0A4C1ZCP3_EUMVA</name>
<keyword evidence="4" id="KW-1185">Reference proteome</keyword>
<proteinExistence type="predicted"/>
<dbReference type="InterPro" id="IPR039049">
    <property type="entry name" value="ELOB"/>
</dbReference>
<dbReference type="GO" id="GO:0006368">
    <property type="term" value="P:transcription elongation by RNA polymerase II"/>
    <property type="evidence" value="ECO:0007669"/>
    <property type="project" value="InterPro"/>
</dbReference>
<dbReference type="InterPro" id="IPR000626">
    <property type="entry name" value="Ubiquitin-like_dom"/>
</dbReference>
<dbReference type="PROSITE" id="PS50053">
    <property type="entry name" value="UBIQUITIN_2"/>
    <property type="match status" value="1"/>
</dbReference>
<evidence type="ECO:0000259" key="2">
    <source>
        <dbReference type="PROSITE" id="PS50053"/>
    </source>
</evidence>
<accession>A0A4C1ZCP3</accession>
<reference evidence="3 4" key="1">
    <citation type="journal article" date="2019" name="Commun. Biol.">
        <title>The bagworm genome reveals a unique fibroin gene that provides high tensile strength.</title>
        <authorList>
            <person name="Kono N."/>
            <person name="Nakamura H."/>
            <person name="Ohtoshi R."/>
            <person name="Tomita M."/>
            <person name="Numata K."/>
            <person name="Arakawa K."/>
        </authorList>
    </citation>
    <scope>NUCLEOTIDE SEQUENCE [LARGE SCALE GENOMIC DNA]</scope>
</reference>
<dbReference type="AlphaFoldDB" id="A0A4C1ZCP3"/>
<evidence type="ECO:0000313" key="4">
    <source>
        <dbReference type="Proteomes" id="UP000299102"/>
    </source>
</evidence>
<dbReference type="STRING" id="151549.A0A4C1ZCP3"/>
<dbReference type="SUPFAM" id="SSF54236">
    <property type="entry name" value="Ubiquitin-like"/>
    <property type="match status" value="1"/>
</dbReference>
<comment type="caution">
    <text evidence="3">The sequence shown here is derived from an EMBL/GenBank/DDBJ whole genome shotgun (WGS) entry which is preliminary data.</text>
</comment>
<dbReference type="Proteomes" id="UP000299102">
    <property type="component" value="Unassembled WGS sequence"/>
</dbReference>
<dbReference type="Pfam" id="PF00240">
    <property type="entry name" value="ubiquitin"/>
    <property type="match status" value="1"/>
</dbReference>
<evidence type="ECO:0000256" key="1">
    <source>
        <dbReference type="SAM" id="Phobius"/>
    </source>
</evidence>
<dbReference type="PANTHER" id="PTHR13248">
    <property type="entry name" value="TRANSCRIPTION ELONGATION FACTOR B POLYPEPTIDE 2"/>
    <property type="match status" value="1"/>
</dbReference>
<organism evidence="3 4">
    <name type="scientific">Eumeta variegata</name>
    <name type="common">Bagworm moth</name>
    <name type="synonym">Eumeta japonica</name>
    <dbReference type="NCBI Taxonomy" id="151549"/>
    <lineage>
        <taxon>Eukaryota</taxon>
        <taxon>Metazoa</taxon>
        <taxon>Ecdysozoa</taxon>
        <taxon>Arthropoda</taxon>
        <taxon>Hexapoda</taxon>
        <taxon>Insecta</taxon>
        <taxon>Pterygota</taxon>
        <taxon>Neoptera</taxon>
        <taxon>Endopterygota</taxon>
        <taxon>Lepidoptera</taxon>
        <taxon>Glossata</taxon>
        <taxon>Ditrysia</taxon>
        <taxon>Tineoidea</taxon>
        <taxon>Psychidae</taxon>
        <taxon>Oiketicinae</taxon>
        <taxon>Eumeta</taxon>
    </lineage>
</organism>
<dbReference type="Gene3D" id="3.10.20.90">
    <property type="entry name" value="Phosphatidylinositol 3-kinase Catalytic Subunit, Chain A, domain 1"/>
    <property type="match status" value="1"/>
</dbReference>
<evidence type="ECO:0000313" key="3">
    <source>
        <dbReference type="EMBL" id="GBP84387.1"/>
    </source>
</evidence>